<dbReference type="Proteomes" id="UP000219259">
    <property type="component" value="Unassembled WGS sequence"/>
</dbReference>
<feature type="domain" description="Peptidoglycan beta-N-acetylmuramidase NamZ N-terminal" evidence="1">
    <location>
        <begin position="88"/>
        <end position="287"/>
    </location>
</feature>
<dbReference type="PANTHER" id="PTHR42915:SF1">
    <property type="entry name" value="PEPTIDOGLYCAN BETA-N-ACETYLMURAMIDASE NAMZ"/>
    <property type="match status" value="1"/>
</dbReference>
<reference evidence="3 4" key="1">
    <citation type="submission" date="2017-09" db="EMBL/GenBank/DDBJ databases">
        <title>Phase variable restriction modification systems are present in the genome sequences of periodontal pathogens Prevotella intermedia, Tannerella forsythia and Porphyromonas gingivalis.</title>
        <authorList>
            <person name="Haigh R.D."/>
            <person name="Crawford L."/>
            <person name="Ralph J."/>
            <person name="Wanford J."/>
            <person name="Vartoukian S.R."/>
            <person name="Hijazib K."/>
            <person name="Wade W."/>
            <person name="Oggioni M.R."/>
        </authorList>
    </citation>
    <scope>NUCLEOTIDE SEQUENCE [LARGE SCALE GENOMIC DNA]</scope>
    <source>
        <strain evidence="3 4">WW11663</strain>
    </source>
</reference>
<dbReference type="InterPro" id="IPR048502">
    <property type="entry name" value="NamZ_N"/>
</dbReference>
<dbReference type="InterPro" id="IPR008302">
    <property type="entry name" value="NamZ"/>
</dbReference>
<organism evidence="3 4">
    <name type="scientific">Tannerella forsythia</name>
    <name type="common">Bacteroides forsythus</name>
    <dbReference type="NCBI Taxonomy" id="28112"/>
    <lineage>
        <taxon>Bacteria</taxon>
        <taxon>Pseudomonadati</taxon>
        <taxon>Bacteroidota</taxon>
        <taxon>Bacteroidia</taxon>
        <taxon>Bacteroidales</taxon>
        <taxon>Tannerellaceae</taxon>
        <taxon>Tannerella</taxon>
    </lineage>
</organism>
<accession>A0A2A6E9R8</accession>
<feature type="domain" description="Peptidoglycan beta-N-acetylmuramidase NamZ C-terminal" evidence="2">
    <location>
        <begin position="292"/>
        <end position="431"/>
    </location>
</feature>
<dbReference type="Pfam" id="PF20732">
    <property type="entry name" value="NamZ_C"/>
    <property type="match status" value="1"/>
</dbReference>
<dbReference type="Gene3D" id="3.40.50.12170">
    <property type="entry name" value="Uncharacterised protein PF07075, DUF1343"/>
    <property type="match status" value="1"/>
</dbReference>
<comment type="caution">
    <text evidence="3">The sequence shown here is derived from an EMBL/GenBank/DDBJ whole genome shotgun (WGS) entry which is preliminary data.</text>
</comment>
<dbReference type="PIRSF" id="PIRSF016719">
    <property type="entry name" value="UCP016719"/>
    <property type="match status" value="1"/>
</dbReference>
<name>A0A2A6E9R8_TANFO</name>
<evidence type="ECO:0000259" key="2">
    <source>
        <dbReference type="Pfam" id="PF20732"/>
    </source>
</evidence>
<gene>
    <name evidence="3" type="ORF">CLI86_03775</name>
</gene>
<dbReference type="GO" id="GO:0033922">
    <property type="term" value="F:peptidoglycan beta-N-acetylmuramidase activity"/>
    <property type="evidence" value="ECO:0007669"/>
    <property type="project" value="InterPro"/>
</dbReference>
<dbReference type="Gene3D" id="3.90.1150.140">
    <property type="match status" value="1"/>
</dbReference>
<sequence>MDSYTSSKKNTRKNTDKLSDFSPFSTTFTPRKRKILFAMKRNIIAFFLFLTLCIAATGTVFAQQRNKRVVLGNERMDSICTRLKDKRVALAVNHTSILETGFTHLLDTLLAQKIDIRKVFAPEHGFRGTADAGATVHDSCDPKTGVPIVSVYGKNKKPSAEQLADVDIVVFDIQDVGARFFTYISTMHYLMEACAEQGKELMVLDRPNPNDYVDGPVRQPGFESFVGVHPIPVLHGLTVGELAQMINGEGWLPSAATCKLTVIKMLNWQHGDAYQPTVRPSPNLPNDQAIRLYPSLCFFEGTCMSVGRGTHFPFQIVGYTLPQTGSFTFVPTAIPGMDTAPLYKDKTCYGDDLRYYPFAGGLTLSFVIDFFARTGRNEKLFFNRPRWFDLLAGTDALRKQILAGASEAEIRATWQSGLDEYKQMRKKYLLYPDYPVGE</sequence>
<dbReference type="AlphaFoldDB" id="A0A2A6E9R8"/>
<evidence type="ECO:0000313" key="3">
    <source>
        <dbReference type="EMBL" id="PDP44376.1"/>
    </source>
</evidence>
<protein>
    <submittedName>
        <fullName evidence="3">DUF1343 domain-containing protein</fullName>
    </submittedName>
</protein>
<dbReference type="Pfam" id="PF07075">
    <property type="entry name" value="NamZ_N"/>
    <property type="match status" value="1"/>
</dbReference>
<dbReference type="EMBL" id="NSLJ01000007">
    <property type="protein sequence ID" value="PDP44376.1"/>
    <property type="molecule type" value="Genomic_DNA"/>
</dbReference>
<dbReference type="InterPro" id="IPR048503">
    <property type="entry name" value="NamZ_C"/>
</dbReference>
<proteinExistence type="predicted"/>
<dbReference type="OrthoDB" id="9801061at2"/>
<dbReference type="PANTHER" id="PTHR42915">
    <property type="entry name" value="HYPOTHETICAL 460 KDA PROTEIN IN FEUA-SIGW INTERGENIC REGION [PRECURSOR]"/>
    <property type="match status" value="1"/>
</dbReference>
<evidence type="ECO:0000313" key="4">
    <source>
        <dbReference type="Proteomes" id="UP000219259"/>
    </source>
</evidence>
<dbReference type="OMA" id="HPIPVVH"/>
<evidence type="ECO:0000259" key="1">
    <source>
        <dbReference type="Pfam" id="PF07075"/>
    </source>
</evidence>